<evidence type="ECO:0000313" key="3">
    <source>
        <dbReference type="Proteomes" id="UP000261540"/>
    </source>
</evidence>
<dbReference type="InterPro" id="IPR033369">
    <property type="entry name" value="C19orf12"/>
</dbReference>
<dbReference type="PANTHER" id="PTHR31493:SF1">
    <property type="entry name" value="PROTEIN C19ORF12"/>
    <property type="match status" value="1"/>
</dbReference>
<sequence length="199" mass="21557">MYDVLKFLFHSQHDAGSVLMTVSPEGLWFFDSSVKVRPKIPAENLFIYTGKRLSKSDRMPPCVDDVMQLCCKLSTNWAIKTAMKNSLKGAMIAGGSALLGGLVLGPAGIAVGGAVGGSLGYWNTRGEFKPLPQIIMQLSMPEQQKLYADIKAVLGSLDWMDAAQLTSLVMGNAVLQQQVKDALLGYVTQTLQAEVQFVD</sequence>
<reference evidence="2" key="2">
    <citation type="submission" date="2025-09" db="UniProtKB">
        <authorList>
            <consortium name="Ensembl"/>
        </authorList>
    </citation>
    <scope>IDENTIFICATION</scope>
</reference>
<name>A0A3B3RLH0_9TELE</name>
<protein>
    <submittedName>
        <fullName evidence="2">Chromosome 19 open reading frame 12</fullName>
    </submittedName>
</protein>
<keyword evidence="3" id="KW-1185">Reference proteome</keyword>
<dbReference type="STRING" id="1676925.ENSPKIP00000019143"/>
<dbReference type="GeneTree" id="ENSGT00390000009077"/>
<reference evidence="2" key="1">
    <citation type="submission" date="2025-08" db="UniProtKB">
        <authorList>
            <consortium name="Ensembl"/>
        </authorList>
    </citation>
    <scope>IDENTIFICATION</scope>
</reference>
<evidence type="ECO:0000256" key="1">
    <source>
        <dbReference type="ARBA" id="ARBA00029457"/>
    </source>
</evidence>
<organism evidence="2 3">
    <name type="scientific">Paramormyrops kingsleyae</name>
    <dbReference type="NCBI Taxonomy" id="1676925"/>
    <lineage>
        <taxon>Eukaryota</taxon>
        <taxon>Metazoa</taxon>
        <taxon>Chordata</taxon>
        <taxon>Craniata</taxon>
        <taxon>Vertebrata</taxon>
        <taxon>Euteleostomi</taxon>
        <taxon>Actinopterygii</taxon>
        <taxon>Neopterygii</taxon>
        <taxon>Teleostei</taxon>
        <taxon>Osteoglossocephala</taxon>
        <taxon>Osteoglossomorpha</taxon>
        <taxon>Osteoglossiformes</taxon>
        <taxon>Mormyridae</taxon>
        <taxon>Paramormyrops</taxon>
    </lineage>
</organism>
<dbReference type="AlphaFoldDB" id="A0A3B3RLH0"/>
<dbReference type="Proteomes" id="UP000261540">
    <property type="component" value="Unplaced"/>
</dbReference>
<proteinExistence type="inferred from homology"/>
<comment type="similarity">
    <text evidence="1">Belongs to the C19orf12 family.</text>
</comment>
<evidence type="ECO:0000313" key="2">
    <source>
        <dbReference type="Ensembl" id="ENSPKIP00000019143.1"/>
    </source>
</evidence>
<dbReference type="PANTHER" id="PTHR31493">
    <property type="entry name" value="NAZO FAMILY MEMBER"/>
    <property type="match status" value="1"/>
</dbReference>
<dbReference type="Ensembl" id="ENSPKIT00000035986.1">
    <property type="protein sequence ID" value="ENSPKIP00000019143.1"/>
    <property type="gene ID" value="ENSPKIG00000004435.1"/>
</dbReference>
<accession>A0A3B3RLH0</accession>
<dbReference type="Pfam" id="PF20721">
    <property type="entry name" value="C19orf12"/>
    <property type="match status" value="1"/>
</dbReference>